<dbReference type="Pfam" id="PF12571">
    <property type="entry name" value="Phage_tail_fib"/>
    <property type="match status" value="1"/>
</dbReference>
<sequence length="353" mass="36725">MSQYQTIKTQAGLGLEAGAETGGPAIKLVSMSVGDGGGKAVQPSAGQTGLVHEVDRVNLNSLSQNSTDATQWVAEAVFPADHGGYTVREVGLWTDGGVLFAVANFPDTYKPAPSEGTAGQLLISLNFRAQNSDNITLVVDGNLQLATREWTQGLLEQERARASSAEAKLQPAGDYATNASLQQEVQRAQAAEGKLQPAGDYATNSSLQQEIQRAQAAEAGLLPLTGGTITGPINRAGGGVLPEVIGPNLTGRAVIQAFTATGQTSWGDGHEAWVSFPASFTPGTVPVISIAITRETGGDYVSRFAPIGVYLNTSTPHINNTGFSFQPAYIKGGEVNTSGGQWTVQVIAIGVMQ</sequence>
<proteinExistence type="predicted"/>
<dbReference type="PANTHER" id="PTHR35191">
    <property type="entry name" value="PROPHAGE SIDE TAIL FIBER PROTEIN HOMOLOG STFQ-RELATED"/>
    <property type="match status" value="1"/>
</dbReference>
<comment type="caution">
    <text evidence="2">The sequence shown here is derived from an EMBL/GenBank/DDBJ whole genome shotgun (WGS) entry which is preliminary data.</text>
</comment>
<evidence type="ECO:0000313" key="3">
    <source>
        <dbReference type="Proteomes" id="UP001165575"/>
    </source>
</evidence>
<keyword evidence="3" id="KW-1185">Reference proteome</keyword>
<dbReference type="Proteomes" id="UP001165575">
    <property type="component" value="Unassembled WGS sequence"/>
</dbReference>
<organism evidence="2 3">
    <name type="scientific">Bombella pollinis</name>
    <dbReference type="NCBI Taxonomy" id="2967337"/>
    <lineage>
        <taxon>Bacteria</taxon>
        <taxon>Pseudomonadati</taxon>
        <taxon>Pseudomonadota</taxon>
        <taxon>Alphaproteobacteria</taxon>
        <taxon>Acetobacterales</taxon>
        <taxon>Acetobacteraceae</taxon>
        <taxon>Bombella</taxon>
    </lineage>
</organism>
<protein>
    <submittedName>
        <fullName evidence="2">Phage tail protein</fullName>
    </submittedName>
</protein>
<name>A0ABT3WN15_9PROT</name>
<accession>A0ABT3WN15</accession>
<dbReference type="InterPro" id="IPR022225">
    <property type="entry name" value="Phage_tail_fibre_N"/>
</dbReference>
<reference evidence="2 3" key="1">
    <citation type="submission" date="2022-07" db="EMBL/GenBank/DDBJ databases">
        <title>Bombella genomes.</title>
        <authorList>
            <person name="Harer L."/>
            <person name="Styblova S."/>
            <person name="Ehrmann M."/>
        </authorList>
    </citation>
    <scope>NUCLEOTIDE SEQUENCE [LARGE SCALE GENOMIC DNA]</scope>
    <source>
        <strain evidence="2 3">TMW 2.2556</strain>
    </source>
</reference>
<evidence type="ECO:0000313" key="2">
    <source>
        <dbReference type="EMBL" id="MCX5620500.1"/>
    </source>
</evidence>
<gene>
    <name evidence="2" type="ORF">NQF89_08755</name>
</gene>
<dbReference type="RefSeq" id="WP_266137989.1">
    <property type="nucleotide sequence ID" value="NZ_JANIDX010000011.1"/>
</dbReference>
<dbReference type="EMBL" id="JANIDX010000011">
    <property type="protein sequence ID" value="MCX5620500.1"/>
    <property type="molecule type" value="Genomic_DNA"/>
</dbReference>
<dbReference type="InterPro" id="IPR051934">
    <property type="entry name" value="Phage_Tail_Fiber_Structural"/>
</dbReference>
<dbReference type="PANTHER" id="PTHR35191:SF1">
    <property type="entry name" value="PROPHAGE SIDE TAIL FIBER PROTEIN HOMOLOG STFQ-RELATED"/>
    <property type="match status" value="1"/>
</dbReference>
<evidence type="ECO:0000259" key="1">
    <source>
        <dbReference type="Pfam" id="PF12571"/>
    </source>
</evidence>
<feature type="domain" description="Phage tail fibre protein N-terminal" evidence="1">
    <location>
        <begin position="1"/>
        <end position="148"/>
    </location>
</feature>